<dbReference type="Proteomes" id="UP000585614">
    <property type="component" value="Unassembled WGS sequence"/>
</dbReference>
<dbReference type="AlphaFoldDB" id="A0A7J7TDV3"/>
<organism evidence="2 3">
    <name type="scientific">Rhinolophus ferrumequinum</name>
    <name type="common">Greater horseshoe bat</name>
    <dbReference type="NCBI Taxonomy" id="59479"/>
    <lineage>
        <taxon>Eukaryota</taxon>
        <taxon>Metazoa</taxon>
        <taxon>Chordata</taxon>
        <taxon>Craniata</taxon>
        <taxon>Vertebrata</taxon>
        <taxon>Euteleostomi</taxon>
        <taxon>Mammalia</taxon>
        <taxon>Eutheria</taxon>
        <taxon>Laurasiatheria</taxon>
        <taxon>Chiroptera</taxon>
        <taxon>Yinpterochiroptera</taxon>
        <taxon>Rhinolophoidea</taxon>
        <taxon>Rhinolophidae</taxon>
        <taxon>Rhinolophinae</taxon>
        <taxon>Rhinolophus</taxon>
    </lineage>
</organism>
<feature type="region of interest" description="Disordered" evidence="1">
    <location>
        <begin position="26"/>
        <end position="59"/>
    </location>
</feature>
<proteinExistence type="predicted"/>
<name>A0A7J7TDV3_RHIFE</name>
<evidence type="ECO:0000313" key="3">
    <source>
        <dbReference type="Proteomes" id="UP000585614"/>
    </source>
</evidence>
<evidence type="ECO:0000256" key="1">
    <source>
        <dbReference type="SAM" id="MobiDB-lite"/>
    </source>
</evidence>
<dbReference type="EMBL" id="JACAGC010000020">
    <property type="protein sequence ID" value="KAF6298966.1"/>
    <property type="molecule type" value="Genomic_DNA"/>
</dbReference>
<evidence type="ECO:0000313" key="2">
    <source>
        <dbReference type="EMBL" id="KAF6298966.1"/>
    </source>
</evidence>
<accession>A0A7J7TDV3</accession>
<gene>
    <name evidence="2" type="ORF">mRhiFer1_008988</name>
</gene>
<sequence length="124" mass="12451">MAAAKAVYRGGVSSWQQEKPLERLLNAGPGAAGAQRSAVGLGGDERRYRGPGAGGRKPQGWEELLPEPSFGLGCALSQAPHSYSEEATPGSRDGSARPGGCVTGAAEVRGPESTAATLGSALGC</sequence>
<feature type="region of interest" description="Disordered" evidence="1">
    <location>
        <begin position="76"/>
        <end position="124"/>
    </location>
</feature>
<protein>
    <submittedName>
        <fullName evidence="2">Uncharacterized protein</fullName>
    </submittedName>
</protein>
<comment type="caution">
    <text evidence="2">The sequence shown here is derived from an EMBL/GenBank/DDBJ whole genome shotgun (WGS) entry which is preliminary data.</text>
</comment>
<reference evidence="2 3" key="1">
    <citation type="journal article" date="2020" name="Nature">
        <title>Six reference-quality genomes reveal evolution of bat adaptations.</title>
        <authorList>
            <person name="Jebb D."/>
            <person name="Huang Z."/>
            <person name="Pippel M."/>
            <person name="Hughes G.M."/>
            <person name="Lavrichenko K."/>
            <person name="Devanna P."/>
            <person name="Winkler S."/>
            <person name="Jermiin L.S."/>
            <person name="Skirmuntt E.C."/>
            <person name="Katzourakis A."/>
            <person name="Burkitt-Gray L."/>
            <person name="Ray D.A."/>
            <person name="Sullivan K.A.M."/>
            <person name="Roscito J.G."/>
            <person name="Kirilenko B.M."/>
            <person name="Davalos L.M."/>
            <person name="Corthals A.P."/>
            <person name="Power M.L."/>
            <person name="Jones G."/>
            <person name="Ransome R.D."/>
            <person name="Dechmann D.K.N."/>
            <person name="Locatelli A.G."/>
            <person name="Puechmaille S.J."/>
            <person name="Fedrigo O."/>
            <person name="Jarvis E.D."/>
            <person name="Hiller M."/>
            <person name="Vernes S.C."/>
            <person name="Myers E.W."/>
            <person name="Teeling E.C."/>
        </authorList>
    </citation>
    <scope>NUCLEOTIDE SEQUENCE [LARGE SCALE GENOMIC DNA]</scope>
    <source>
        <strain evidence="2">MRhiFer1</strain>
        <tissue evidence="2">Lung</tissue>
    </source>
</reference>